<dbReference type="Gene3D" id="1.25.40.10">
    <property type="entry name" value="Tetratricopeptide repeat domain"/>
    <property type="match status" value="2"/>
</dbReference>
<accession>A0A134A124</accession>
<proteinExistence type="predicted"/>
<feature type="repeat" description="TPR" evidence="1">
    <location>
        <begin position="196"/>
        <end position="229"/>
    </location>
</feature>
<name>A0A134A124_9FUSO</name>
<gene>
    <name evidence="3" type="ORF">HMPREF3180_01769</name>
</gene>
<sequence length="338" mass="39655">MKRKFLIFAMFLFAFSIGYAVNGNEEFLKANEYYEKNDVVNAEKMFLESIKKGNVRANYNLATIYLNKKEYSKAEKYFLDALKKNNGDPELEKSTLFNLSRLYQITNQNDKAEKYLKMSSKSTNDVSAEIELGTTYFYQKKYDLAEKAYLSALNKIKDKKELSDNVKLNLAAVYREQKKYKEAENTLLSMNDKNSKNSIRAFGILYWKQNNKRKAVEYFKKALDNGDEEMLSNVVKLYGELDEDDKIEEVLRKQYNKQNKYAYGLYGLFILENNGKGAEKMCKTGIQKEDPFSFMCMEEIYKLQGKNNEAQKMSLEYQKRIAKFLEEQSKIVITRDQF</sequence>
<dbReference type="Pfam" id="PF13432">
    <property type="entry name" value="TPR_16"/>
    <property type="match status" value="1"/>
</dbReference>
<dbReference type="AlphaFoldDB" id="A0A134A124"/>
<dbReference type="OrthoDB" id="81472at2"/>
<dbReference type="PATRIC" id="fig|157687.3.peg.1762"/>
<dbReference type="InterPro" id="IPR011990">
    <property type="entry name" value="TPR-like_helical_dom_sf"/>
</dbReference>
<dbReference type="EMBL" id="LSDD01000133">
    <property type="protein sequence ID" value="KXB61399.1"/>
    <property type="molecule type" value="Genomic_DNA"/>
</dbReference>
<dbReference type="STRING" id="157687.HMPREF3180_01769"/>
<organism evidence="3 4">
    <name type="scientific">Leptotrichia wadei</name>
    <dbReference type="NCBI Taxonomy" id="157687"/>
    <lineage>
        <taxon>Bacteria</taxon>
        <taxon>Fusobacteriati</taxon>
        <taxon>Fusobacteriota</taxon>
        <taxon>Fusobacteriia</taxon>
        <taxon>Fusobacteriales</taxon>
        <taxon>Leptotrichiaceae</taxon>
        <taxon>Leptotrichia</taxon>
    </lineage>
</organism>
<dbReference type="InterPro" id="IPR006597">
    <property type="entry name" value="Sel1-like"/>
</dbReference>
<feature type="signal peptide" evidence="2">
    <location>
        <begin position="1"/>
        <end position="20"/>
    </location>
</feature>
<reference evidence="4" key="1">
    <citation type="submission" date="2016-01" db="EMBL/GenBank/DDBJ databases">
        <authorList>
            <person name="Mitreva M."/>
            <person name="Pepin K.H."/>
            <person name="Mihindukulasuriya K.A."/>
            <person name="Fulton R."/>
            <person name="Fronick C."/>
            <person name="O'Laughlin M."/>
            <person name="Miner T."/>
            <person name="Herter B."/>
            <person name="Rosa B.A."/>
            <person name="Cordes M."/>
            <person name="Tomlinson C."/>
            <person name="Wollam A."/>
            <person name="Palsikar V.B."/>
            <person name="Mardis E.R."/>
            <person name="Wilson R.K."/>
        </authorList>
    </citation>
    <scope>NUCLEOTIDE SEQUENCE [LARGE SCALE GENOMIC DNA]</scope>
    <source>
        <strain evidence="4">KA00185</strain>
    </source>
</reference>
<protein>
    <submittedName>
        <fullName evidence="3">Tetratricopeptide repeat protein</fullName>
    </submittedName>
</protein>
<keyword evidence="1" id="KW-0802">TPR repeat</keyword>
<evidence type="ECO:0000313" key="4">
    <source>
        <dbReference type="Proteomes" id="UP000070483"/>
    </source>
</evidence>
<dbReference type="SMART" id="SM00671">
    <property type="entry name" value="SEL1"/>
    <property type="match status" value="2"/>
</dbReference>
<dbReference type="PANTHER" id="PTHR12558">
    <property type="entry name" value="CELL DIVISION CYCLE 16,23,27"/>
    <property type="match status" value="1"/>
</dbReference>
<evidence type="ECO:0000256" key="1">
    <source>
        <dbReference type="PROSITE-ProRule" id="PRU00339"/>
    </source>
</evidence>
<evidence type="ECO:0000313" key="3">
    <source>
        <dbReference type="EMBL" id="KXB61399.1"/>
    </source>
</evidence>
<comment type="caution">
    <text evidence="3">The sequence shown here is derived from an EMBL/GenBank/DDBJ whole genome shotgun (WGS) entry which is preliminary data.</text>
</comment>
<dbReference type="PROSITE" id="PS50005">
    <property type="entry name" value="TPR"/>
    <property type="match status" value="2"/>
</dbReference>
<dbReference type="InterPro" id="IPR019734">
    <property type="entry name" value="TPR_rpt"/>
</dbReference>
<dbReference type="RefSeq" id="WP_060918352.1">
    <property type="nucleotide sequence ID" value="NZ_KQ960101.1"/>
</dbReference>
<dbReference type="Proteomes" id="UP000070483">
    <property type="component" value="Unassembled WGS sequence"/>
</dbReference>
<feature type="repeat" description="TPR" evidence="1">
    <location>
        <begin position="55"/>
        <end position="88"/>
    </location>
</feature>
<keyword evidence="4" id="KW-1185">Reference proteome</keyword>
<dbReference type="SUPFAM" id="SSF48452">
    <property type="entry name" value="TPR-like"/>
    <property type="match status" value="1"/>
</dbReference>
<evidence type="ECO:0000256" key="2">
    <source>
        <dbReference type="SAM" id="SignalP"/>
    </source>
</evidence>
<dbReference type="PANTHER" id="PTHR12558:SF13">
    <property type="entry name" value="CELL DIVISION CYCLE PROTEIN 27 HOMOLOG"/>
    <property type="match status" value="1"/>
</dbReference>
<dbReference type="SMART" id="SM00028">
    <property type="entry name" value="TPR"/>
    <property type="match status" value="4"/>
</dbReference>
<feature type="chain" id="PRO_5007461405" evidence="2">
    <location>
        <begin position="21"/>
        <end position="338"/>
    </location>
</feature>
<keyword evidence="2" id="KW-0732">Signal</keyword>
<dbReference type="Pfam" id="PF13181">
    <property type="entry name" value="TPR_8"/>
    <property type="match status" value="1"/>
</dbReference>